<feature type="transmembrane region" description="Helical" evidence="1">
    <location>
        <begin position="91"/>
        <end position="109"/>
    </location>
</feature>
<feature type="transmembrane region" description="Helical" evidence="1">
    <location>
        <begin position="7"/>
        <end position="27"/>
    </location>
</feature>
<keyword evidence="1" id="KW-0472">Membrane</keyword>
<dbReference type="Proteomes" id="UP000001979">
    <property type="component" value="Chromosome"/>
</dbReference>
<evidence type="ECO:0000313" key="3">
    <source>
        <dbReference type="Proteomes" id="UP000001979"/>
    </source>
</evidence>
<dbReference type="AlphaFoldDB" id="Q12WZ1"/>
<organism evidence="2 3">
    <name type="scientific">Methanococcoides burtonii (strain DSM 6242 / NBRC 107633 / OCM 468 / ACE-M)</name>
    <dbReference type="NCBI Taxonomy" id="259564"/>
    <lineage>
        <taxon>Archaea</taxon>
        <taxon>Methanobacteriati</taxon>
        <taxon>Methanobacteriota</taxon>
        <taxon>Stenosarchaea group</taxon>
        <taxon>Methanomicrobia</taxon>
        <taxon>Methanosarcinales</taxon>
        <taxon>Methanosarcinaceae</taxon>
        <taxon>Methanococcoides</taxon>
    </lineage>
</organism>
<proteinExistence type="predicted"/>
<feature type="transmembrane region" description="Helical" evidence="1">
    <location>
        <begin position="65"/>
        <end position="84"/>
    </location>
</feature>
<evidence type="ECO:0000313" key="2">
    <source>
        <dbReference type="EMBL" id="ABE52035.1"/>
    </source>
</evidence>
<sequence>MTNRKIIYFNLITVVLLLLYMALHLFIVDFEISNAQSSGGGLSYAKIGFFGPHIIDINGQESGSIISPSIVMTILLFFNLIFLVKNRFDKHIVLNIALLIATLLIYHLFLNNINSTLELATKLDSFYFSRMNIFGHEFIYIVEKIIIKGYNYSVIPIIISIVYNASKLISQSDANHD</sequence>
<protein>
    <submittedName>
        <fullName evidence="2">Uncharacterized protein</fullName>
    </submittedName>
</protein>
<keyword evidence="1" id="KW-0812">Transmembrane</keyword>
<dbReference type="OrthoDB" id="384943at2157"/>
<evidence type="ECO:0000256" key="1">
    <source>
        <dbReference type="SAM" id="Phobius"/>
    </source>
</evidence>
<dbReference type="HOGENOM" id="CLU_1514602_0_0_2"/>
<dbReference type="GeneID" id="3997715"/>
<dbReference type="KEGG" id="mbu:Mbur_1108"/>
<reference evidence="3" key="1">
    <citation type="journal article" date="2009" name="ISME J.">
        <title>The genome sequence of the psychrophilic archaeon, Methanococcoides burtonii: the role of genome evolution in cold adaptation.</title>
        <authorList>
            <person name="Allen M.A."/>
            <person name="Lauro F.M."/>
            <person name="Williams T.J."/>
            <person name="Burg D."/>
            <person name="Siddiqui K.S."/>
            <person name="De Francisci D."/>
            <person name="Chong K.W."/>
            <person name="Pilak O."/>
            <person name="Chew H.H."/>
            <person name="De Maere M.Z."/>
            <person name="Ting L."/>
            <person name="Katrib M."/>
            <person name="Ng C."/>
            <person name="Sowers K.R."/>
            <person name="Galperin M.Y."/>
            <person name="Anderson I.J."/>
            <person name="Ivanova N."/>
            <person name="Dalin E."/>
            <person name="Martinez M."/>
            <person name="Lapidus A."/>
            <person name="Hauser L."/>
            <person name="Land M."/>
            <person name="Thomas T."/>
            <person name="Cavicchioli R."/>
        </authorList>
    </citation>
    <scope>NUCLEOTIDE SEQUENCE [LARGE SCALE GENOMIC DNA]</scope>
    <source>
        <strain evidence="3">DSM 6242 / NBRC 107633 / OCM 468 / ACE-M</strain>
    </source>
</reference>
<keyword evidence="3" id="KW-1185">Reference proteome</keyword>
<dbReference type="EMBL" id="CP000300">
    <property type="protein sequence ID" value="ABE52035.1"/>
    <property type="molecule type" value="Genomic_DNA"/>
</dbReference>
<accession>Q12WZ1</accession>
<name>Q12WZ1_METBU</name>
<dbReference type="RefSeq" id="WP_011499183.1">
    <property type="nucleotide sequence ID" value="NC_007955.1"/>
</dbReference>
<gene>
    <name evidence="2" type="ordered locus">Mbur_1108</name>
</gene>
<keyword evidence="1" id="KW-1133">Transmembrane helix</keyword>